<sequence>MLKNAILRVFRSTITLAFLCIGSVPLHAQWVQRGADIDGESANDRSGYVVSMNSTGSQVAIGVWTALHAGHVRVYQWNGSAWVQKGADIDGEAVGDYSGLAISLSADGSTLASGARWNDDGGVNAGHVRVYQWNGSAWVQKGADIDGEAAYDNSGNSVSLSADGSIVAIGALGNDGNGINAGHVRVYQWDGSAWVQQGADIDGEAAYDNSGHTVSLSADGSGLAIGATGNDGNGYNSGHVRVYQWDGSAWVQQGADIDGEAVNDESSSLHMSADGTTLAIGKRHNDGNGISSGHVRVYRWNGSAWVQQGADIDGEAADDRSGRSVALSSDGFTLAVGAPRNDGNGSDSGHVRVFQWNGSAWVQQGVDIDGELAGDHSGIGVGLSSDGSIVATGALYNDGSATDAGQVRMYVYAVPATLTTTPATSITTTSATLGGDIVADGGVAITERGIVYAPSSVNNDPEIGGSGVVKVTHSTATTGSYSELISGLTTGVAYSFKAYAINFAGTSYGAVETFTTPHPNVTLSQSNPTIAEASGINTLTATLSAVSTENVTVTLGIKAGSTATLTDDFTFVAPTIVINAGDLTGTATLTAVQDSKDEEDEENITIEIISVANGSEMGAQEVTSKIIDDDDPPTVSLTVGSNSILEAAGTSSITATLSAVSGRDVTVTLGYTGTAINGTDYNNSASTSITITAGTLSANAMTGITTIDDLVPEANETIIIEIVGVTNGSENGTQQQTVTITNDDIPSVQFSTTASSGAESVNTANLQVDISMASTLIVTVEYAVSGDATAGTDYILAAGTLTFNPGEVNKNITIANIVDDAILEADETVAVTLSSPSNAILGANTTHTYTINNNDNASVTIADISGNEDDGPITVTALLDNAVQGGFTVDVNTADGTATTADGDYSAVTGQTLTFAGTAGETQTFVVSPTTDGKVEVDEVLSVSLSSLGATTFVIDISDGALVTVINDDNTPVITAGQSFNIPENLTNSSSVGTVIATDIDAGTTFQSWVILSGNDDVDNDMIAPFTINASTGQITVSDSGDLDFESGTTSFTLSVTVSDGANTSVAETVLVNVNDVNDIIPVITAGQSFTIDENLANTTSVGIIAATDGDVTATTFNNWLITSGNDQGVFAINASTGEITIADNSNLDRENSADFTLTLTVDDGVNTSAGETVLISVNDVNDVSPVIAVSQSFEVNENADNATVLGAIVASDMDVTAATVGDWTIVNGNDDNIFGIDAGSGQLSVIDNTLLNYEATASYTLGITVSDGVNTSLVENVLINVMDANERPSISGLTNIAFDEDGLGTINFTVADPDTDLADLQFSFNIDHNTVFDGSGITVSGNGLNRILTLTPKANQFGMTILEVIVSDGELSSTEQVTITVNAVNDAPTALNLSNQSIREDVAVGFEVGTLTTTDADVGDIHTYSLVSGSGDTDNEAFTISGDDLLTNAPLDFEEGETRTIRLRTTDGSGDFIEESFVITLEANPALELVIKTAFTPNGDGVNDTWIIDNIRLHPNARVSILNREGSEVFNSVGYNEPWNGTYKGKDLPQDTYYYIIDLNGNRKYKGFVTILK</sequence>
<keyword evidence="1 4" id="KW-0732">Signal</keyword>
<dbReference type="Gene3D" id="2.60.40.60">
    <property type="entry name" value="Cadherins"/>
    <property type="match status" value="4"/>
</dbReference>
<dbReference type="PRINTS" id="PR00205">
    <property type="entry name" value="CADHERIN"/>
</dbReference>
<dbReference type="Pfam" id="PF17803">
    <property type="entry name" value="Cadherin_4"/>
    <property type="match status" value="1"/>
</dbReference>
<evidence type="ECO:0000259" key="5">
    <source>
        <dbReference type="PROSITE" id="PS50268"/>
    </source>
</evidence>
<dbReference type="SUPFAM" id="SSF141072">
    <property type="entry name" value="CalX-like"/>
    <property type="match status" value="4"/>
</dbReference>
<dbReference type="SUPFAM" id="SSF50965">
    <property type="entry name" value="Galactose oxidase, central domain"/>
    <property type="match status" value="2"/>
</dbReference>
<dbReference type="Pfam" id="PF03160">
    <property type="entry name" value="Calx-beta"/>
    <property type="match status" value="3"/>
</dbReference>
<dbReference type="InterPro" id="IPR038081">
    <property type="entry name" value="CalX-like_sf"/>
</dbReference>
<evidence type="ECO:0000256" key="4">
    <source>
        <dbReference type="SAM" id="SignalP"/>
    </source>
</evidence>
<dbReference type="InterPro" id="IPR002126">
    <property type="entry name" value="Cadherin-like_dom"/>
</dbReference>
<evidence type="ECO:0000313" key="8">
    <source>
        <dbReference type="Proteomes" id="UP001172083"/>
    </source>
</evidence>
<feature type="domain" description="Cadherin" evidence="5">
    <location>
        <begin position="1398"/>
        <end position="1496"/>
    </location>
</feature>
<keyword evidence="3" id="KW-0106">Calcium</keyword>
<dbReference type="SMART" id="SM00112">
    <property type="entry name" value="CA"/>
    <property type="match status" value="5"/>
</dbReference>
<organism evidence="7 8">
    <name type="scientific">Agaribacillus aureus</name>
    <dbReference type="NCBI Taxonomy" id="3051825"/>
    <lineage>
        <taxon>Bacteria</taxon>
        <taxon>Pseudomonadati</taxon>
        <taxon>Bacteroidota</taxon>
        <taxon>Cytophagia</taxon>
        <taxon>Cytophagales</taxon>
        <taxon>Splendidivirgaceae</taxon>
        <taxon>Agaribacillus</taxon>
    </lineage>
</organism>
<dbReference type="SMART" id="SM00237">
    <property type="entry name" value="Calx_beta"/>
    <property type="match status" value="2"/>
</dbReference>
<keyword evidence="2" id="KW-0677">Repeat</keyword>
<dbReference type="PROSITE" id="PS50268">
    <property type="entry name" value="CADHERIN_2"/>
    <property type="match status" value="5"/>
</dbReference>
<feature type="chain" id="PRO_5047178053" evidence="4">
    <location>
        <begin position="29"/>
        <end position="1574"/>
    </location>
</feature>
<evidence type="ECO:0000256" key="1">
    <source>
        <dbReference type="ARBA" id="ARBA00022729"/>
    </source>
</evidence>
<evidence type="ECO:0000256" key="3">
    <source>
        <dbReference type="ARBA" id="ARBA00022837"/>
    </source>
</evidence>
<dbReference type="InterPro" id="IPR013517">
    <property type="entry name" value="FG-GAP"/>
</dbReference>
<name>A0ABT8L5H1_9BACT</name>
<dbReference type="PANTHER" id="PTHR36220">
    <property type="entry name" value="UNNAMED PRODUCT"/>
    <property type="match status" value="1"/>
</dbReference>
<keyword evidence="8" id="KW-1185">Reference proteome</keyword>
<dbReference type="InterPro" id="IPR026341">
    <property type="entry name" value="T9SS_type_B"/>
</dbReference>
<feature type="domain" description="Cadherin" evidence="5">
    <location>
        <begin position="974"/>
        <end position="1084"/>
    </location>
</feature>
<proteinExistence type="predicted"/>
<comment type="caution">
    <text evidence="7">The sequence shown here is derived from an EMBL/GenBank/DDBJ whole genome shotgun (WGS) entry which is preliminary data.</text>
</comment>
<feature type="domain" description="Cadherin" evidence="5">
    <location>
        <begin position="1084"/>
        <end position="1188"/>
    </location>
</feature>
<dbReference type="InterPro" id="IPR015919">
    <property type="entry name" value="Cadherin-like_sf"/>
</dbReference>
<dbReference type="InterPro" id="IPR003644">
    <property type="entry name" value="Calx_beta"/>
</dbReference>
<evidence type="ECO:0000256" key="2">
    <source>
        <dbReference type="ARBA" id="ARBA00022737"/>
    </source>
</evidence>
<dbReference type="PANTHER" id="PTHR36220:SF1">
    <property type="entry name" value="GAMMA TUBULIN COMPLEX COMPONENT C-TERMINAL DOMAIN-CONTAINING PROTEIN"/>
    <property type="match status" value="1"/>
</dbReference>
<evidence type="ECO:0000313" key="7">
    <source>
        <dbReference type="EMBL" id="MDN5212994.1"/>
    </source>
</evidence>
<dbReference type="NCBIfam" id="TIGR04131">
    <property type="entry name" value="Bac_Flav_CTERM"/>
    <property type="match status" value="1"/>
</dbReference>
<dbReference type="InterPro" id="IPR011043">
    <property type="entry name" value="Gal_Oxase/kelch_b-propeller"/>
</dbReference>
<dbReference type="CDD" id="cd11304">
    <property type="entry name" value="Cadherin_repeat"/>
    <property type="match status" value="4"/>
</dbReference>
<feature type="signal peptide" evidence="4">
    <location>
        <begin position="1"/>
        <end position="28"/>
    </location>
</feature>
<accession>A0ABT8L5H1</accession>
<dbReference type="RefSeq" id="WP_346758310.1">
    <property type="nucleotide sequence ID" value="NZ_JAUJEB010000001.1"/>
</dbReference>
<dbReference type="Proteomes" id="UP001172083">
    <property type="component" value="Unassembled WGS sequence"/>
</dbReference>
<dbReference type="Pfam" id="PF14312">
    <property type="entry name" value="FG-GAP_2"/>
    <property type="match status" value="1"/>
</dbReference>
<dbReference type="Pfam" id="PF00028">
    <property type="entry name" value="Cadherin"/>
    <property type="match status" value="3"/>
</dbReference>
<feature type="domain" description="Cadherin" evidence="5">
    <location>
        <begin position="1298"/>
        <end position="1391"/>
    </location>
</feature>
<gene>
    <name evidence="7" type="ORF">QQ020_13085</name>
</gene>
<evidence type="ECO:0000259" key="6">
    <source>
        <dbReference type="PROSITE" id="PS50853"/>
    </source>
</evidence>
<dbReference type="EMBL" id="JAUJEB010000001">
    <property type="protein sequence ID" value="MDN5212994.1"/>
    <property type="molecule type" value="Genomic_DNA"/>
</dbReference>
<dbReference type="SUPFAM" id="SSF49313">
    <property type="entry name" value="Cadherin-like"/>
    <property type="match status" value="4"/>
</dbReference>
<feature type="domain" description="Cadherin" evidence="5">
    <location>
        <begin position="1188"/>
        <end position="1291"/>
    </location>
</feature>
<dbReference type="InterPro" id="IPR040853">
    <property type="entry name" value="RapA2_cadherin-like"/>
</dbReference>
<dbReference type="InterPro" id="IPR003961">
    <property type="entry name" value="FN3_dom"/>
</dbReference>
<dbReference type="PROSITE" id="PS50853">
    <property type="entry name" value="FN3"/>
    <property type="match status" value="1"/>
</dbReference>
<dbReference type="Gene3D" id="2.60.40.2030">
    <property type="match status" value="4"/>
</dbReference>
<reference evidence="7" key="1">
    <citation type="submission" date="2023-06" db="EMBL/GenBank/DDBJ databases">
        <title>Genomic of Agaribacillus aureum.</title>
        <authorList>
            <person name="Wang G."/>
        </authorList>
    </citation>
    <scope>NUCLEOTIDE SEQUENCE</scope>
    <source>
        <strain evidence="7">BMA12</strain>
    </source>
</reference>
<dbReference type="Pfam" id="PF13585">
    <property type="entry name" value="CHU_C"/>
    <property type="match status" value="1"/>
</dbReference>
<feature type="domain" description="Fibronectin type-III" evidence="6">
    <location>
        <begin position="414"/>
        <end position="519"/>
    </location>
</feature>
<protein>
    <submittedName>
        <fullName evidence="7">Cadherin domain-containing protein</fullName>
    </submittedName>
</protein>